<dbReference type="InterPro" id="IPR002999">
    <property type="entry name" value="Tudor"/>
</dbReference>
<evidence type="ECO:0000313" key="2">
    <source>
        <dbReference type="EMBL" id="CAF1317470.1"/>
    </source>
</evidence>
<accession>A0A819DBC9</accession>
<dbReference type="EMBL" id="CAJNOE010000716">
    <property type="protein sequence ID" value="CAF1317470.1"/>
    <property type="molecule type" value="Genomic_DNA"/>
</dbReference>
<dbReference type="PANTHER" id="PTHR16442:SF1">
    <property type="entry name" value="RING FINGER PROTEIN 17"/>
    <property type="match status" value="1"/>
</dbReference>
<evidence type="ECO:0000259" key="1">
    <source>
        <dbReference type="SMART" id="SM00333"/>
    </source>
</evidence>
<evidence type="ECO:0000313" key="4">
    <source>
        <dbReference type="Proteomes" id="UP000663868"/>
    </source>
</evidence>
<feature type="domain" description="Tudor" evidence="1">
    <location>
        <begin position="347"/>
        <end position="411"/>
    </location>
</feature>
<organism evidence="3 4">
    <name type="scientific">Adineta steineri</name>
    <dbReference type="NCBI Taxonomy" id="433720"/>
    <lineage>
        <taxon>Eukaryota</taxon>
        <taxon>Metazoa</taxon>
        <taxon>Spiralia</taxon>
        <taxon>Gnathifera</taxon>
        <taxon>Rotifera</taxon>
        <taxon>Eurotatoria</taxon>
        <taxon>Bdelloidea</taxon>
        <taxon>Adinetida</taxon>
        <taxon>Adinetidae</taxon>
        <taxon>Adineta</taxon>
    </lineage>
</organism>
<proteinExistence type="predicted"/>
<dbReference type="Pfam" id="PF00567">
    <property type="entry name" value="TUDOR"/>
    <property type="match status" value="2"/>
</dbReference>
<sequence>MEMMKQESCENELQFHVDTNDDQSWSPTALKTPTIPFSNFYITKGPSSNCSGSHHKLSEQLTNPSSTNNDDTIFEFDIMDIPIHKPRLERSQIYRNVRVSHVDEHLSFVYIMLNEDWLAATRMLNDTFQQTILDKQPTIDILTLKTDGYYMCKSQSSWFRCRLLTKINLITNEDNLVNVYLIDWGMERQVLLSDIREMPQSLSRQSICCIQCRLSGINNVSLANITTLASCHQLLNYHDYEMRVLANDLIILNHNNENINDQIINLLNQTYDMRKEEYLEDEFRHQTILNIGDENWAILASYRGDDNQNNDFYVLMCDKTTNDVDKALAAIDYHQYNVKEPRSIHPLCVKPRMMVIAPWKHGKGDGEEITGYYRAWIRSIEGEKCRIVFVDYGNECDIERSNLLSCPSSVSCLPWLAIRVRFQQYLSHEEFKRFWYRTDSHWIKIKVNRIHNTHYTIQVFIDYTSVILSEDRKIKIHSKDKLPKSISQDLNKLNDDLKHEEPRLIRDDVSSLILYEIRKKLNQLSDRFDENEKKNDERYTQLIEQLQHD</sequence>
<dbReference type="SMART" id="SM00333">
    <property type="entry name" value="TUDOR"/>
    <property type="match status" value="2"/>
</dbReference>
<dbReference type="Gene3D" id="2.30.30.140">
    <property type="match status" value="2"/>
</dbReference>
<protein>
    <recommendedName>
        <fullName evidence="1">Tudor domain-containing protein</fullName>
    </recommendedName>
</protein>
<dbReference type="Proteomes" id="UP000663860">
    <property type="component" value="Unassembled WGS sequence"/>
</dbReference>
<dbReference type="PANTHER" id="PTHR16442">
    <property type="entry name" value="RING FINGER PROTEIN 17"/>
    <property type="match status" value="1"/>
</dbReference>
<name>A0A819DBC9_9BILA</name>
<gene>
    <name evidence="2" type="ORF">IZO911_LOCUS34955</name>
    <name evidence="3" type="ORF">KXQ929_LOCUS18959</name>
</gene>
<dbReference type="SUPFAM" id="SSF63748">
    <property type="entry name" value="Tudor/PWWP/MBT"/>
    <property type="match status" value="2"/>
</dbReference>
<dbReference type="Proteomes" id="UP000663868">
    <property type="component" value="Unassembled WGS sequence"/>
</dbReference>
<comment type="caution">
    <text evidence="3">The sequence shown here is derived from an EMBL/GenBank/DDBJ whole genome shotgun (WGS) entry which is preliminary data.</text>
</comment>
<dbReference type="EMBL" id="CAJOBB010001262">
    <property type="protein sequence ID" value="CAF3832660.1"/>
    <property type="molecule type" value="Genomic_DNA"/>
</dbReference>
<reference evidence="3" key="1">
    <citation type="submission" date="2021-02" db="EMBL/GenBank/DDBJ databases">
        <authorList>
            <person name="Nowell W R."/>
        </authorList>
    </citation>
    <scope>NUCLEOTIDE SEQUENCE</scope>
</reference>
<dbReference type="AlphaFoldDB" id="A0A819DBC9"/>
<feature type="domain" description="Tudor" evidence="1">
    <location>
        <begin position="142"/>
        <end position="203"/>
    </location>
</feature>
<evidence type="ECO:0000313" key="3">
    <source>
        <dbReference type="EMBL" id="CAF3832660.1"/>
    </source>
</evidence>
<dbReference type="CDD" id="cd20379">
    <property type="entry name" value="Tudor_dTUD-like"/>
    <property type="match status" value="1"/>
</dbReference>